<evidence type="ECO:0000256" key="1">
    <source>
        <dbReference type="ARBA" id="ARBA00008069"/>
    </source>
</evidence>
<dbReference type="PROSITE" id="PS00571">
    <property type="entry name" value="AMIDASES"/>
    <property type="match status" value="1"/>
</dbReference>
<dbReference type="InterPro" id="IPR020556">
    <property type="entry name" value="Amidase_CS"/>
</dbReference>
<comment type="subunit">
    <text evidence="8">Heterotrimer of A, B and C subunits.</text>
</comment>
<dbReference type="RefSeq" id="WP_041954589.1">
    <property type="nucleotide sequence ID" value="NZ_CP009761.1"/>
</dbReference>
<feature type="domain" description="Amidase" evidence="9">
    <location>
        <begin position="24"/>
        <end position="458"/>
    </location>
</feature>
<comment type="catalytic activity">
    <reaction evidence="7 8">
        <text>L-glutamyl-tRNA(Gln) + L-glutamine + ATP + H2O = L-glutaminyl-tRNA(Gln) + L-glutamate + ADP + phosphate + H(+)</text>
        <dbReference type="Rhea" id="RHEA:17521"/>
        <dbReference type="Rhea" id="RHEA-COMP:9681"/>
        <dbReference type="Rhea" id="RHEA-COMP:9684"/>
        <dbReference type="ChEBI" id="CHEBI:15377"/>
        <dbReference type="ChEBI" id="CHEBI:15378"/>
        <dbReference type="ChEBI" id="CHEBI:29985"/>
        <dbReference type="ChEBI" id="CHEBI:30616"/>
        <dbReference type="ChEBI" id="CHEBI:43474"/>
        <dbReference type="ChEBI" id="CHEBI:58359"/>
        <dbReference type="ChEBI" id="CHEBI:78520"/>
        <dbReference type="ChEBI" id="CHEBI:78521"/>
        <dbReference type="ChEBI" id="CHEBI:456216"/>
        <dbReference type="EC" id="6.3.5.7"/>
    </reaction>
</comment>
<dbReference type="PANTHER" id="PTHR11895">
    <property type="entry name" value="TRANSAMIDASE"/>
    <property type="match status" value="1"/>
</dbReference>
<dbReference type="HAMAP" id="MF_00120">
    <property type="entry name" value="GatA"/>
    <property type="match status" value="1"/>
</dbReference>
<evidence type="ECO:0000256" key="4">
    <source>
        <dbReference type="ARBA" id="ARBA00022840"/>
    </source>
</evidence>
<dbReference type="InterPro" id="IPR000120">
    <property type="entry name" value="Amidase"/>
</dbReference>
<dbReference type="Proteomes" id="UP000031386">
    <property type="component" value="Chromosome"/>
</dbReference>
<dbReference type="KEGG" id="pmic:NW74_06695"/>
<dbReference type="PANTHER" id="PTHR11895:SF7">
    <property type="entry name" value="GLUTAMYL-TRNA(GLN) AMIDOTRANSFERASE SUBUNIT A, MITOCHONDRIAL"/>
    <property type="match status" value="1"/>
</dbReference>
<accession>A0A0B4S3B3</accession>
<dbReference type="InterPro" id="IPR004412">
    <property type="entry name" value="GatA"/>
</dbReference>
<comment type="function">
    <text evidence="6 8">Allows the formation of correctly charged Gln-tRNA(Gln) through the transamidation of misacylated Glu-tRNA(Gln) in organisms which lack glutaminyl-tRNA synthetase. The reaction takes place in the presence of glutamine and ATP through an activated gamma-phospho-Glu-tRNA(Gln).</text>
</comment>
<dbReference type="GO" id="GO:0005524">
    <property type="term" value="F:ATP binding"/>
    <property type="evidence" value="ECO:0007669"/>
    <property type="project" value="UniProtKB-KW"/>
</dbReference>
<feature type="active site" description="Acyl-ester intermediate" evidence="8">
    <location>
        <position position="172"/>
    </location>
</feature>
<dbReference type="SUPFAM" id="SSF75304">
    <property type="entry name" value="Amidase signature (AS) enzymes"/>
    <property type="match status" value="1"/>
</dbReference>
<evidence type="ECO:0000259" key="9">
    <source>
        <dbReference type="Pfam" id="PF01425"/>
    </source>
</evidence>
<keyword evidence="3 8" id="KW-0547">Nucleotide-binding</keyword>
<dbReference type="GO" id="GO:0006412">
    <property type="term" value="P:translation"/>
    <property type="evidence" value="ECO:0007669"/>
    <property type="project" value="UniProtKB-UniRule"/>
</dbReference>
<dbReference type="EC" id="6.3.5.7" evidence="8"/>
<protein>
    <recommendedName>
        <fullName evidence="8">Glutamyl-tRNA(Gln) amidotransferase subunit A</fullName>
        <shortName evidence="8">Glu-ADT subunit A</shortName>
        <ecNumber evidence="8">6.3.5.7</ecNumber>
    </recommendedName>
</protein>
<evidence type="ECO:0000256" key="5">
    <source>
        <dbReference type="ARBA" id="ARBA00022917"/>
    </source>
</evidence>
<dbReference type="NCBIfam" id="TIGR00132">
    <property type="entry name" value="gatA"/>
    <property type="match status" value="1"/>
</dbReference>
<evidence type="ECO:0000313" key="11">
    <source>
        <dbReference type="Proteomes" id="UP000031386"/>
    </source>
</evidence>
<dbReference type="OrthoDB" id="9811471at2"/>
<organism evidence="10 11">
    <name type="scientific">Parvimonas micra</name>
    <dbReference type="NCBI Taxonomy" id="33033"/>
    <lineage>
        <taxon>Bacteria</taxon>
        <taxon>Bacillati</taxon>
        <taxon>Bacillota</taxon>
        <taxon>Tissierellia</taxon>
        <taxon>Tissierellales</taxon>
        <taxon>Peptoniphilaceae</taxon>
        <taxon>Parvimonas</taxon>
    </lineage>
</organism>
<dbReference type="GO" id="GO:0050567">
    <property type="term" value="F:glutaminyl-tRNA synthase (glutamine-hydrolyzing) activity"/>
    <property type="evidence" value="ECO:0007669"/>
    <property type="project" value="UniProtKB-UniRule"/>
</dbReference>
<keyword evidence="2 8" id="KW-0436">Ligase</keyword>
<feature type="active site" description="Charge relay system" evidence="8">
    <location>
        <position position="148"/>
    </location>
</feature>
<dbReference type="GO" id="GO:0030956">
    <property type="term" value="C:glutamyl-tRNA(Gln) amidotransferase complex"/>
    <property type="evidence" value="ECO:0007669"/>
    <property type="project" value="InterPro"/>
</dbReference>
<evidence type="ECO:0000256" key="3">
    <source>
        <dbReference type="ARBA" id="ARBA00022741"/>
    </source>
</evidence>
<reference evidence="10 11" key="1">
    <citation type="submission" date="2014-10" db="EMBL/GenBank/DDBJ databases">
        <title>Complete genome sequence of Parvimonas micra KCOM 1535 (= ChDC B708).</title>
        <authorList>
            <person name="Kook J.-K."/>
            <person name="Park S.-N."/>
            <person name="Lim Y.K."/>
            <person name="Roh H."/>
        </authorList>
    </citation>
    <scope>NUCLEOTIDE SEQUENCE [LARGE SCALE GENOMIC DNA]</scope>
    <source>
        <strain evidence="11">KCOM 1535 / ChDC B708</strain>
    </source>
</reference>
<dbReference type="InterPro" id="IPR023631">
    <property type="entry name" value="Amidase_dom"/>
</dbReference>
<proteinExistence type="inferred from homology"/>
<evidence type="ECO:0000256" key="6">
    <source>
        <dbReference type="ARBA" id="ARBA00025295"/>
    </source>
</evidence>
<dbReference type="Pfam" id="PF01425">
    <property type="entry name" value="Amidase"/>
    <property type="match status" value="1"/>
</dbReference>
<gene>
    <name evidence="8" type="primary">gatA</name>
    <name evidence="10" type="ORF">NW74_06695</name>
</gene>
<evidence type="ECO:0000256" key="2">
    <source>
        <dbReference type="ARBA" id="ARBA00022598"/>
    </source>
</evidence>
<evidence type="ECO:0000313" key="10">
    <source>
        <dbReference type="EMBL" id="AIZ37034.1"/>
    </source>
</evidence>
<comment type="similarity">
    <text evidence="1 8">Belongs to the amidase family. GatA subfamily.</text>
</comment>
<keyword evidence="4 8" id="KW-0067">ATP-binding</keyword>
<keyword evidence="11" id="KW-1185">Reference proteome</keyword>
<dbReference type="EMBL" id="CP009761">
    <property type="protein sequence ID" value="AIZ37034.1"/>
    <property type="molecule type" value="Genomic_DNA"/>
</dbReference>
<dbReference type="Gene3D" id="3.90.1300.10">
    <property type="entry name" value="Amidase signature (AS) domain"/>
    <property type="match status" value="1"/>
</dbReference>
<keyword evidence="10" id="KW-0808">Transferase</keyword>
<evidence type="ECO:0000256" key="7">
    <source>
        <dbReference type="ARBA" id="ARBA00047407"/>
    </source>
</evidence>
<dbReference type="AlphaFoldDB" id="A0A0B4S3B3"/>
<dbReference type="GO" id="GO:0016740">
    <property type="term" value="F:transferase activity"/>
    <property type="evidence" value="ECO:0007669"/>
    <property type="project" value="UniProtKB-KW"/>
</dbReference>
<name>A0A0B4S3B3_9FIRM</name>
<dbReference type="STRING" id="33033.NW74_06695"/>
<evidence type="ECO:0000256" key="8">
    <source>
        <dbReference type="HAMAP-Rule" id="MF_00120"/>
    </source>
</evidence>
<feature type="active site" description="Charge relay system" evidence="8">
    <location>
        <position position="73"/>
    </location>
</feature>
<dbReference type="InterPro" id="IPR036928">
    <property type="entry name" value="AS_sf"/>
</dbReference>
<sequence>MDILSIREDFISGKVDLISFYTDVIKRIEDKKDLNIFLDFSKEKIMERVEFLNNKLKNKEKLGSLFGVSVSVKDNILVKGYKSTCGSKILENYNPIFNATIIDRLLKEDAVIIGKVNMDEFAMGGSGETSYFGATKNPLDESLIPGGSSSGSASSVSADLAMISLGSDTGGSVRNPASFCACVGYKPTYGMISRYGVVSMASSLDQVGILSNDVKSILPVLNTIGGLDKMDAVTMRDAVDIKEDSDFSLKGIKIATVSNIESYEIDDIVLNDYKKAIENLKNQGAIIEEVDFKYIKHSTNVYNVIMSSEVSSNMSRFDGIRYGYRTENYDSTRELFTNTRSEGFGEEVQRRIAMGTFYLASSNNQALYKKGLEVRDLISKEVNKVLSEYDFILTPTTTCLPSKIGAEKDNALKSYAGDTFNVPVNFAGLPAISIPLNLKKIGGSVQFIGKRFDDERLLNLAMNFERGL</sequence>
<keyword evidence="5 8" id="KW-0648">Protein biosynthesis</keyword>